<evidence type="ECO:0000313" key="2">
    <source>
        <dbReference type="Proteomes" id="UP001519654"/>
    </source>
</evidence>
<comment type="caution">
    <text evidence="1">The sequence shown here is derived from an EMBL/GenBank/DDBJ whole genome shotgun (WGS) entry which is preliminary data.</text>
</comment>
<gene>
    <name evidence="1" type="ORF">KOI35_00965</name>
</gene>
<dbReference type="RefSeq" id="WP_215784061.1">
    <property type="nucleotide sequence ID" value="NZ_JAHKKG010000001.1"/>
</dbReference>
<name>A0ABS5YF40_9ACTN</name>
<protein>
    <recommendedName>
        <fullName evidence="3">DksA C4-type domain-containing protein</fullName>
    </recommendedName>
</protein>
<sequence length="148" mass="17020">MNEYNLLSHAERIAYCRTKLREAQELEEHIRQLPWTPDLAEAIENVHFTQREFSKALEALEKPSLWRRINFAVNDAWARTQVKDDIKRRRTRIRCALCRGTGRRISDTGGYYVACGCGGRDLGFPDADPEIMRATGAADRLRGEIRGN</sequence>
<proteinExistence type="predicted"/>
<dbReference type="Proteomes" id="UP001519654">
    <property type="component" value="Unassembled WGS sequence"/>
</dbReference>
<evidence type="ECO:0000313" key="1">
    <source>
        <dbReference type="EMBL" id="MBU2662068.1"/>
    </source>
</evidence>
<accession>A0ABS5YF40</accession>
<keyword evidence="2" id="KW-1185">Reference proteome</keyword>
<reference evidence="1 2" key="1">
    <citation type="submission" date="2021-06" db="EMBL/GenBank/DDBJ databases">
        <title>Actinoplanes lichenicola sp. nov., and Actinoplanes ovalisporus sp. nov., isolated from lichen in Thailand.</title>
        <authorList>
            <person name="Saeng-In P."/>
            <person name="Kanchanasin P."/>
            <person name="Yuki M."/>
            <person name="Kudo T."/>
            <person name="Ohkuma M."/>
            <person name="Phongsopitanun W."/>
            <person name="Tanasupawat S."/>
        </authorList>
    </citation>
    <scope>NUCLEOTIDE SEQUENCE [LARGE SCALE GENOMIC DNA]</scope>
    <source>
        <strain evidence="1 2">NBRC 110975</strain>
    </source>
</reference>
<organism evidence="1 2">
    <name type="scientific">Paractinoplanes bogorensis</name>
    <dbReference type="NCBI Taxonomy" id="1610840"/>
    <lineage>
        <taxon>Bacteria</taxon>
        <taxon>Bacillati</taxon>
        <taxon>Actinomycetota</taxon>
        <taxon>Actinomycetes</taxon>
        <taxon>Micromonosporales</taxon>
        <taxon>Micromonosporaceae</taxon>
        <taxon>Paractinoplanes</taxon>
    </lineage>
</organism>
<evidence type="ECO:0008006" key="3">
    <source>
        <dbReference type="Google" id="ProtNLM"/>
    </source>
</evidence>
<dbReference type="EMBL" id="JAHKKG010000001">
    <property type="protein sequence ID" value="MBU2662068.1"/>
    <property type="molecule type" value="Genomic_DNA"/>
</dbReference>